<dbReference type="PATRIC" id="fig|1167006.5.peg.2629"/>
<dbReference type="HOGENOM" id="CLU_029016_5_0_7"/>
<dbReference type="SUPFAM" id="SSF56059">
    <property type="entry name" value="Glutathione synthetase ATP-binding domain-like"/>
    <property type="match status" value="1"/>
</dbReference>
<dbReference type="InterPro" id="IPR013815">
    <property type="entry name" value="ATP_grasp_subdomain_1"/>
</dbReference>
<dbReference type="RefSeq" id="WP_015404647.1">
    <property type="nucleotide sequence ID" value="NC_020304.1"/>
</dbReference>
<keyword evidence="1" id="KW-0436">Ligase</keyword>
<evidence type="ECO:0000256" key="1">
    <source>
        <dbReference type="ARBA" id="ARBA00022598"/>
    </source>
</evidence>
<protein>
    <submittedName>
        <fullName evidence="6">Biotin carboxylase</fullName>
    </submittedName>
</protein>
<dbReference type="Gene3D" id="3.30.1490.20">
    <property type="entry name" value="ATP-grasp fold, A domain"/>
    <property type="match status" value="1"/>
</dbReference>
<evidence type="ECO:0000256" key="4">
    <source>
        <dbReference type="PROSITE-ProRule" id="PRU00409"/>
    </source>
</evidence>
<dbReference type="GO" id="GO:0005524">
    <property type="term" value="F:ATP binding"/>
    <property type="evidence" value="ECO:0007669"/>
    <property type="project" value="UniProtKB-UniRule"/>
</dbReference>
<dbReference type="EMBL" id="CP003985">
    <property type="protein sequence ID" value="AGF78959.1"/>
    <property type="molecule type" value="Genomic_DNA"/>
</dbReference>
<reference evidence="7" key="1">
    <citation type="journal article" date="2013" name="Stand. Genomic Sci.">
        <title>Complete genome sequence of Desulfocapsa sulfexigens, a marine deltaproteobacterium specialized in disproportionating inorganic sulfur compounds.</title>
        <authorList>
            <person name="Finster K.W."/>
            <person name="Kjeldsen K.U."/>
            <person name="Kube M."/>
            <person name="Reinhardt R."/>
            <person name="Mussmann M."/>
            <person name="Amann R."/>
            <person name="Schreiber L."/>
        </authorList>
    </citation>
    <scope>NUCLEOTIDE SEQUENCE [LARGE SCALE GENOMIC DNA]</scope>
    <source>
        <strain evidence="7">DSM 10523 / SB164P1</strain>
    </source>
</reference>
<sequence>MRNSQKKIMILGAGQMQVPVIKKCSDLNIFTIAVDFDEYAPGFKYSDKGLILSTHDKEEILKQAKKNKIDGILTTSDYPVNSVAFVSNQLGLSGLSQDVATLSTNKFLLREKLKECKLNCPKYIIACDNSELTQVDFFPAIIKPIDSSASRGVKKVNTPEELYEQFAISREFSVSQKVIVEEFIHGREYSVEAISQGGKHYIISITGKTIVGEEDGFFVELAHQIPANLSEEEIELVHTETLAALNAIGLDDSASHAEIILSGKKAYIVEVGARLGGDFIGSDLVPLSCGVDMLEDIVKVSIGEEISTTKDRMCYSGIHFITPENYKSAAAFIQEKQDIIVKYEINNYQNKKIENSLDRLGYIIVVTESRKELNDAFRSINDDN</sequence>
<feature type="domain" description="ATP-grasp" evidence="5">
    <location>
        <begin position="110"/>
        <end position="302"/>
    </location>
</feature>
<dbReference type="InterPro" id="IPR011761">
    <property type="entry name" value="ATP-grasp"/>
</dbReference>
<keyword evidence="3 4" id="KW-0067">ATP-binding</keyword>
<dbReference type="Pfam" id="PF13535">
    <property type="entry name" value="ATP-grasp_4"/>
    <property type="match status" value="1"/>
</dbReference>
<evidence type="ECO:0000259" key="5">
    <source>
        <dbReference type="PROSITE" id="PS50975"/>
    </source>
</evidence>
<keyword evidence="2 4" id="KW-0547">Nucleotide-binding</keyword>
<dbReference type="InterPro" id="IPR052032">
    <property type="entry name" value="ATP-dep_AA_Ligase"/>
</dbReference>
<dbReference type="GO" id="GO:0016874">
    <property type="term" value="F:ligase activity"/>
    <property type="evidence" value="ECO:0007669"/>
    <property type="project" value="UniProtKB-KW"/>
</dbReference>
<dbReference type="STRING" id="1167006.UWK_02420"/>
<evidence type="ECO:0000256" key="2">
    <source>
        <dbReference type="ARBA" id="ARBA00022741"/>
    </source>
</evidence>
<gene>
    <name evidence="6" type="ordered locus">UWK_02420</name>
</gene>
<dbReference type="PROSITE" id="PS50975">
    <property type="entry name" value="ATP_GRASP"/>
    <property type="match status" value="1"/>
</dbReference>
<evidence type="ECO:0000313" key="7">
    <source>
        <dbReference type="Proteomes" id="UP000011721"/>
    </source>
</evidence>
<accession>M1NH70</accession>
<evidence type="ECO:0000313" key="6">
    <source>
        <dbReference type="EMBL" id="AGF78959.1"/>
    </source>
</evidence>
<name>M1NH70_DESSD</name>
<dbReference type="KEGG" id="dsf:UWK_02420"/>
<dbReference type="Proteomes" id="UP000011721">
    <property type="component" value="Chromosome"/>
</dbReference>
<dbReference type="AlphaFoldDB" id="M1NH70"/>
<keyword evidence="7" id="KW-1185">Reference proteome</keyword>
<dbReference type="PANTHER" id="PTHR43585">
    <property type="entry name" value="FUMIPYRROLE BIOSYNTHESIS PROTEIN C"/>
    <property type="match status" value="1"/>
</dbReference>
<dbReference type="GO" id="GO:0046872">
    <property type="term" value="F:metal ion binding"/>
    <property type="evidence" value="ECO:0007669"/>
    <property type="project" value="InterPro"/>
</dbReference>
<proteinExistence type="predicted"/>
<dbReference type="eggNOG" id="COG0027">
    <property type="taxonomic scope" value="Bacteria"/>
</dbReference>
<dbReference type="SUPFAM" id="SSF52440">
    <property type="entry name" value="PreATP-grasp domain"/>
    <property type="match status" value="1"/>
</dbReference>
<organism evidence="6 7">
    <name type="scientific">Desulfocapsa sulfexigens (strain DSM 10523 / SB164P1)</name>
    <dbReference type="NCBI Taxonomy" id="1167006"/>
    <lineage>
        <taxon>Bacteria</taxon>
        <taxon>Pseudomonadati</taxon>
        <taxon>Thermodesulfobacteriota</taxon>
        <taxon>Desulfobulbia</taxon>
        <taxon>Desulfobulbales</taxon>
        <taxon>Desulfocapsaceae</taxon>
        <taxon>Desulfocapsa</taxon>
    </lineage>
</organism>
<dbReference type="PANTHER" id="PTHR43585:SF2">
    <property type="entry name" value="ATP-GRASP ENZYME FSQD"/>
    <property type="match status" value="1"/>
</dbReference>
<evidence type="ECO:0000256" key="3">
    <source>
        <dbReference type="ARBA" id="ARBA00022840"/>
    </source>
</evidence>
<dbReference type="Gene3D" id="3.40.50.20">
    <property type="match status" value="1"/>
</dbReference>
<dbReference type="InterPro" id="IPR016185">
    <property type="entry name" value="PreATP-grasp_dom_sf"/>
</dbReference>
<dbReference type="Gene3D" id="3.30.470.20">
    <property type="entry name" value="ATP-grasp fold, B domain"/>
    <property type="match status" value="1"/>
</dbReference>